<accession>A0A2Z5H8U7</accession>
<keyword evidence="2" id="KW-1185">Reference proteome</keyword>
<sequence>MTAFLQTHQKCCLWLSYWRFDMKEVNRGDMMDVFDKVDHFIITVGSKLRSENNELIMLNGLSGALGLKYPTLKVKMGAWIAGECGSEGEFYLRVSGKVGMLQHSQAPRQGVSISILSTGLRLLAELAEDNPGKSYALEWPGTNQIEKLVNQMIERLPANVQVWRPA</sequence>
<organism evidence="1 2">
    <name type="scientific">Pseudomonas phage phCDa</name>
    <dbReference type="NCBI Taxonomy" id="2268587"/>
    <lineage>
        <taxon>Viruses</taxon>
        <taxon>Duplodnaviria</taxon>
        <taxon>Heunggongvirae</taxon>
        <taxon>Uroviricota</taxon>
        <taxon>Caudoviricetes</taxon>
        <taxon>Schitoviridae</taxon>
        <taxon>Shizishanvirus</taxon>
        <taxon>Shizishanvirus phCDa</taxon>
    </lineage>
</organism>
<dbReference type="EMBL" id="MH382836">
    <property type="protein sequence ID" value="AXC36485.1"/>
    <property type="molecule type" value="Genomic_DNA"/>
</dbReference>
<name>A0A2Z5H8U7_9CAUD</name>
<gene>
    <name evidence="1" type="ORF">phCDa_41</name>
</gene>
<protein>
    <submittedName>
        <fullName evidence="1">Uncharacterized protein</fullName>
    </submittedName>
</protein>
<evidence type="ECO:0000313" key="1">
    <source>
        <dbReference type="EMBL" id="AXC36485.1"/>
    </source>
</evidence>
<dbReference type="Proteomes" id="UP000252224">
    <property type="component" value="Segment"/>
</dbReference>
<reference evidence="1 2" key="1">
    <citation type="submission" date="2018-05" db="EMBL/GenBank/DDBJ databases">
        <title>Genomic characterization of a novel Pseudomonas phage phCDa.</title>
        <authorList>
            <person name="Chen C."/>
            <person name="Lu D."/>
            <person name="Wang J."/>
            <person name="Fu R."/>
        </authorList>
    </citation>
    <scope>NUCLEOTIDE SEQUENCE [LARGE SCALE GENOMIC DNA]</scope>
</reference>
<proteinExistence type="predicted"/>
<evidence type="ECO:0000313" key="2">
    <source>
        <dbReference type="Proteomes" id="UP000252224"/>
    </source>
</evidence>